<keyword evidence="6" id="KW-0812">Transmembrane</keyword>
<evidence type="ECO:0000256" key="2">
    <source>
        <dbReference type="ARBA" id="ARBA00006555"/>
    </source>
</evidence>
<proteinExistence type="inferred from homology"/>
<evidence type="ECO:0000256" key="5">
    <source>
        <dbReference type="ARBA" id="ARBA00022519"/>
    </source>
</evidence>
<evidence type="ECO:0000256" key="3">
    <source>
        <dbReference type="ARBA" id="ARBA00022448"/>
    </source>
</evidence>
<dbReference type="Pfam" id="PF03544">
    <property type="entry name" value="TonB_C"/>
    <property type="match status" value="1"/>
</dbReference>
<keyword evidence="9" id="KW-0472">Membrane</keyword>
<dbReference type="SUPFAM" id="SSF74653">
    <property type="entry name" value="TolA/TonB C-terminal domain"/>
    <property type="match status" value="1"/>
</dbReference>
<evidence type="ECO:0000313" key="13">
    <source>
        <dbReference type="EMBL" id="MFA1770563.1"/>
    </source>
</evidence>
<dbReference type="GO" id="GO:0098797">
    <property type="term" value="C:plasma membrane protein complex"/>
    <property type="evidence" value="ECO:0007669"/>
    <property type="project" value="TreeGrafter"/>
</dbReference>
<comment type="similarity">
    <text evidence="2">Belongs to the TonB family.</text>
</comment>
<keyword evidence="8" id="KW-1133">Transmembrane helix</keyword>
<sequence length="285" mass="32747">MKKFLLFSFLAFSSLAALSQPDPEYLDQYYRTIKNKQEAVYYRFTTYSGAKKEKRHLTTHYLTGEKYYEEEAVKEAKGKYRKEGPTRYFYKNGQVKEEQLFTGHEVQLTKWHENGQVYYKGLKVNGKLEGEALGFYPSGQLRRREQFTKGELTTGECYAENGSMVPYYPHFTQPEFPGGTSILMKLITSSFRMPREAARSEASGVTVVQFIVSEKGAVHEARILQSIHPDIDDEALRVVNSLPNFSPATEEGQPKEFSYSVPIKVKTRVVTQPDTQRPKTRPGMR</sequence>
<dbReference type="Pfam" id="PF07661">
    <property type="entry name" value="MORN_2"/>
    <property type="match status" value="2"/>
</dbReference>
<evidence type="ECO:0000259" key="11">
    <source>
        <dbReference type="PROSITE" id="PS52015"/>
    </source>
</evidence>
<dbReference type="PANTHER" id="PTHR33446:SF2">
    <property type="entry name" value="PROTEIN TONB"/>
    <property type="match status" value="1"/>
</dbReference>
<reference evidence="12 14" key="2">
    <citation type="submission" date="2019-09" db="EMBL/GenBank/DDBJ databases">
        <title>A bacterium isolated from glacier soil.</title>
        <authorList>
            <person name="Liu Q."/>
        </authorList>
    </citation>
    <scope>NUCLEOTIDE SEQUENCE [LARGE SCALE GENOMIC DNA]</scope>
    <source>
        <strain evidence="12 14">MDT1-10-3</strain>
    </source>
</reference>
<reference evidence="12 14" key="1">
    <citation type="submission" date="2019-07" db="EMBL/GenBank/DDBJ databases">
        <authorList>
            <person name="Qu J.-H."/>
        </authorList>
    </citation>
    <scope>NUCLEOTIDE SEQUENCE [LARGE SCALE GENOMIC DNA]</scope>
    <source>
        <strain evidence="12 14">MDT1-10-3</strain>
    </source>
</reference>
<keyword evidence="3" id="KW-0813">Transport</keyword>
<gene>
    <name evidence="13" type="ORF">ACD591_04615</name>
    <name evidence="12" type="ORF">FOE74_10675</name>
</gene>
<keyword evidence="15" id="KW-1185">Reference proteome</keyword>
<evidence type="ECO:0000256" key="7">
    <source>
        <dbReference type="ARBA" id="ARBA00022927"/>
    </source>
</evidence>
<evidence type="ECO:0000256" key="4">
    <source>
        <dbReference type="ARBA" id="ARBA00022475"/>
    </source>
</evidence>
<dbReference type="EMBL" id="JBGOGF010000002">
    <property type="protein sequence ID" value="MFA1770563.1"/>
    <property type="molecule type" value="Genomic_DNA"/>
</dbReference>
<protein>
    <submittedName>
        <fullName evidence="12">TonB family protein</fullName>
    </submittedName>
</protein>
<evidence type="ECO:0000256" key="1">
    <source>
        <dbReference type="ARBA" id="ARBA00004383"/>
    </source>
</evidence>
<dbReference type="InterPro" id="IPR011652">
    <property type="entry name" value="MORN_2"/>
</dbReference>
<keyword evidence="5" id="KW-0997">Cell inner membrane</keyword>
<dbReference type="AlphaFoldDB" id="A0A5M8QIM4"/>
<evidence type="ECO:0000256" key="8">
    <source>
        <dbReference type="ARBA" id="ARBA00022989"/>
    </source>
</evidence>
<comment type="caution">
    <text evidence="12">The sequence shown here is derived from an EMBL/GenBank/DDBJ whole genome shotgun (WGS) entry which is preliminary data.</text>
</comment>
<evidence type="ECO:0000313" key="15">
    <source>
        <dbReference type="Proteomes" id="UP001570846"/>
    </source>
</evidence>
<evidence type="ECO:0000313" key="14">
    <source>
        <dbReference type="Proteomes" id="UP000323866"/>
    </source>
</evidence>
<name>A0A5M8QIM4_9BACT</name>
<evidence type="ECO:0000313" key="12">
    <source>
        <dbReference type="EMBL" id="KAA6434636.1"/>
    </source>
</evidence>
<evidence type="ECO:0000256" key="6">
    <source>
        <dbReference type="ARBA" id="ARBA00022692"/>
    </source>
</evidence>
<dbReference type="InterPro" id="IPR051045">
    <property type="entry name" value="TonB-dependent_transducer"/>
</dbReference>
<organism evidence="12 14">
    <name type="scientific">Rufibacter glacialis</name>
    <dbReference type="NCBI Taxonomy" id="1259555"/>
    <lineage>
        <taxon>Bacteria</taxon>
        <taxon>Pseudomonadati</taxon>
        <taxon>Bacteroidota</taxon>
        <taxon>Cytophagia</taxon>
        <taxon>Cytophagales</taxon>
        <taxon>Hymenobacteraceae</taxon>
        <taxon>Rufibacter</taxon>
    </lineage>
</organism>
<dbReference type="NCBIfam" id="TIGR01352">
    <property type="entry name" value="tonB_Cterm"/>
    <property type="match status" value="1"/>
</dbReference>
<dbReference type="GO" id="GO:0031992">
    <property type="term" value="F:energy transducer activity"/>
    <property type="evidence" value="ECO:0007669"/>
    <property type="project" value="TreeGrafter"/>
</dbReference>
<dbReference type="PANTHER" id="PTHR33446">
    <property type="entry name" value="PROTEIN TONB-RELATED"/>
    <property type="match status" value="1"/>
</dbReference>
<dbReference type="PROSITE" id="PS52015">
    <property type="entry name" value="TONB_CTD"/>
    <property type="match status" value="1"/>
</dbReference>
<dbReference type="Gene3D" id="2.20.110.10">
    <property type="entry name" value="Histone H3 K4-specific methyltransferase SET7/9 N-terminal domain"/>
    <property type="match status" value="1"/>
</dbReference>
<dbReference type="OrthoDB" id="9812355at2"/>
<evidence type="ECO:0000256" key="10">
    <source>
        <dbReference type="SAM" id="SignalP"/>
    </source>
</evidence>
<dbReference type="InterPro" id="IPR006260">
    <property type="entry name" value="TonB/TolA_C"/>
</dbReference>
<accession>A0A5M8QIM4</accession>
<dbReference type="RefSeq" id="WP_149098579.1">
    <property type="nucleotide sequence ID" value="NZ_BMMG01000003.1"/>
</dbReference>
<reference evidence="13 15" key="3">
    <citation type="submission" date="2024-08" db="EMBL/GenBank/DDBJ databases">
        <authorList>
            <person name="Wei W."/>
        </authorList>
    </citation>
    <scope>NUCLEOTIDE SEQUENCE [LARGE SCALE GENOMIC DNA]</scope>
    <source>
        <strain evidence="13 15">XU2</strain>
    </source>
</reference>
<dbReference type="Gene3D" id="3.30.1150.10">
    <property type="match status" value="1"/>
</dbReference>
<dbReference type="EMBL" id="VKKZ01000020">
    <property type="protein sequence ID" value="KAA6434636.1"/>
    <property type="molecule type" value="Genomic_DNA"/>
</dbReference>
<dbReference type="GO" id="GO:0055085">
    <property type="term" value="P:transmembrane transport"/>
    <property type="evidence" value="ECO:0007669"/>
    <property type="project" value="InterPro"/>
</dbReference>
<feature type="signal peptide" evidence="10">
    <location>
        <begin position="1"/>
        <end position="19"/>
    </location>
</feature>
<evidence type="ECO:0000256" key="9">
    <source>
        <dbReference type="ARBA" id="ARBA00023136"/>
    </source>
</evidence>
<dbReference type="SUPFAM" id="SSF82185">
    <property type="entry name" value="Histone H3 K4-specific methyltransferase SET7/9 N-terminal domain"/>
    <property type="match status" value="1"/>
</dbReference>
<keyword evidence="10" id="KW-0732">Signal</keyword>
<keyword evidence="7" id="KW-0653">Protein transport</keyword>
<dbReference type="Proteomes" id="UP001570846">
    <property type="component" value="Unassembled WGS sequence"/>
</dbReference>
<dbReference type="InterPro" id="IPR037682">
    <property type="entry name" value="TonB_C"/>
</dbReference>
<dbReference type="GO" id="GO:0015031">
    <property type="term" value="P:protein transport"/>
    <property type="evidence" value="ECO:0007669"/>
    <property type="project" value="UniProtKB-KW"/>
</dbReference>
<comment type="subcellular location">
    <subcellularLocation>
        <location evidence="1">Cell inner membrane</location>
        <topology evidence="1">Single-pass membrane protein</topology>
        <orientation evidence="1">Periplasmic side</orientation>
    </subcellularLocation>
</comment>
<feature type="domain" description="TonB C-terminal" evidence="11">
    <location>
        <begin position="178"/>
        <end position="274"/>
    </location>
</feature>
<dbReference type="Proteomes" id="UP000323866">
    <property type="component" value="Unassembled WGS sequence"/>
</dbReference>
<keyword evidence="4" id="KW-1003">Cell membrane</keyword>
<feature type="chain" id="PRO_5024442628" evidence="10">
    <location>
        <begin position="20"/>
        <end position="285"/>
    </location>
</feature>